<organism evidence="2 3">
    <name type="scientific">Musa troglodytarum</name>
    <name type="common">fe'i banana</name>
    <dbReference type="NCBI Taxonomy" id="320322"/>
    <lineage>
        <taxon>Eukaryota</taxon>
        <taxon>Viridiplantae</taxon>
        <taxon>Streptophyta</taxon>
        <taxon>Embryophyta</taxon>
        <taxon>Tracheophyta</taxon>
        <taxon>Spermatophyta</taxon>
        <taxon>Magnoliopsida</taxon>
        <taxon>Liliopsida</taxon>
        <taxon>Zingiberales</taxon>
        <taxon>Musaceae</taxon>
        <taxon>Musa</taxon>
    </lineage>
</organism>
<dbReference type="PANTHER" id="PTHR33915:SF1">
    <property type="entry name" value="OS04G0644100 PROTEIN"/>
    <property type="match status" value="1"/>
</dbReference>
<feature type="domain" description="SAM" evidence="1">
    <location>
        <begin position="23"/>
        <end position="60"/>
    </location>
</feature>
<evidence type="ECO:0000313" key="2">
    <source>
        <dbReference type="EMBL" id="URE23635.1"/>
    </source>
</evidence>
<dbReference type="PANTHER" id="PTHR33915">
    <property type="entry name" value="OSJNBA0033G05.11 PROTEIN"/>
    <property type="match status" value="1"/>
</dbReference>
<evidence type="ECO:0000259" key="1">
    <source>
        <dbReference type="Pfam" id="PF07647"/>
    </source>
</evidence>
<protein>
    <recommendedName>
        <fullName evidence="1">SAM domain-containing protein</fullName>
    </recommendedName>
</protein>
<dbReference type="EMBL" id="CP097510">
    <property type="protein sequence ID" value="URE23635.1"/>
    <property type="molecule type" value="Genomic_DNA"/>
</dbReference>
<reference evidence="2" key="1">
    <citation type="submission" date="2022-05" db="EMBL/GenBank/DDBJ databases">
        <title>The Musa troglodytarum L. genome provides insights into the mechanism of non-climacteric behaviour and enrichment of carotenoids.</title>
        <authorList>
            <person name="Wang J."/>
        </authorList>
    </citation>
    <scope>NUCLEOTIDE SEQUENCE</scope>
    <source>
        <tissue evidence="2">Leaf</tissue>
    </source>
</reference>
<name>A0A9E7GYT2_9LILI</name>
<evidence type="ECO:0000313" key="3">
    <source>
        <dbReference type="Proteomes" id="UP001055439"/>
    </source>
</evidence>
<dbReference type="SUPFAM" id="SSF47769">
    <property type="entry name" value="SAM/Pointed domain"/>
    <property type="match status" value="1"/>
</dbReference>
<gene>
    <name evidence="2" type="ORF">MUK42_16076</name>
</gene>
<sequence>MDWHSWLSKSSLEPSLVYEYGLLFMDNELEAEDTAYFDHDFLQSMGISVAKHRLEILKLAKNDGRATPLPVAKLAAVIRKSKNCLTRYVRAMGCTNSPAILVVANATYGDRWSGAAMRRKAKLALLKQGRLMIADRGMSVAAASPMVRGCHGNSNAAADDGYRGPAVGAMRWDSMFDNLRPT</sequence>
<dbReference type="OrthoDB" id="1887912at2759"/>
<dbReference type="AlphaFoldDB" id="A0A9E7GYT2"/>
<keyword evidence="3" id="KW-1185">Reference proteome</keyword>
<dbReference type="Gene3D" id="1.10.150.50">
    <property type="entry name" value="Transcription Factor, Ets-1"/>
    <property type="match status" value="1"/>
</dbReference>
<dbReference type="InterPro" id="IPR001660">
    <property type="entry name" value="SAM"/>
</dbReference>
<dbReference type="Proteomes" id="UP001055439">
    <property type="component" value="Chromosome 8"/>
</dbReference>
<dbReference type="Pfam" id="PF07647">
    <property type="entry name" value="SAM_2"/>
    <property type="match status" value="1"/>
</dbReference>
<accession>A0A9E7GYT2</accession>
<dbReference type="InterPro" id="IPR013761">
    <property type="entry name" value="SAM/pointed_sf"/>
</dbReference>
<proteinExistence type="predicted"/>